<keyword evidence="2" id="KW-0808">Transferase</keyword>
<evidence type="ECO:0000259" key="1">
    <source>
        <dbReference type="PROSITE" id="PS51186"/>
    </source>
</evidence>
<dbReference type="RefSeq" id="WP_145855834.1">
    <property type="nucleotide sequence ID" value="NZ_RPFW01000004.1"/>
</dbReference>
<dbReference type="Gene3D" id="3.40.630.30">
    <property type="match status" value="1"/>
</dbReference>
<dbReference type="Pfam" id="PF00583">
    <property type="entry name" value="Acetyltransf_1"/>
    <property type="match status" value="1"/>
</dbReference>
<protein>
    <submittedName>
        <fullName evidence="2">GNAT family N-acetyltransferase</fullName>
    </submittedName>
</protein>
<dbReference type="GO" id="GO:0016747">
    <property type="term" value="F:acyltransferase activity, transferring groups other than amino-acyl groups"/>
    <property type="evidence" value="ECO:0007669"/>
    <property type="project" value="InterPro"/>
</dbReference>
<keyword evidence="3" id="KW-1185">Reference proteome</keyword>
<feature type="domain" description="N-acetyltransferase" evidence="1">
    <location>
        <begin position="160"/>
        <end position="326"/>
    </location>
</feature>
<evidence type="ECO:0000313" key="2">
    <source>
        <dbReference type="EMBL" id="TVZ03248.1"/>
    </source>
</evidence>
<sequence>MPWVVREAVRDINRAVGRRWHAIDPLLPDPSALPAGCGEPLVVNGENGRIAGLGVCVHQHVPPQSLNQTWGAADRFTLVPRLPGQDIAVAAGQLLVQWRDHLAGIGAARGPDTSASVVWPSLDIGGVGALLRHGLQPLTVIAARTRPNGPPPAPRRAYGVTIREAGPADEEQILDLELRLIRYDMHFGGPVWRQATARLVREEIHGSLERGALDHGVSWTWLAERNGRAVGLLVAQPPQDAGWIAGMTSRSPAAYLQTMFVEGQERGTGIGAALVRNLHARLDGMGVAVTLLHHSQVNPLSAPFWYRMGYRPLWTSWEARPASALR</sequence>
<dbReference type="CDD" id="cd04301">
    <property type="entry name" value="NAT_SF"/>
    <property type="match status" value="1"/>
</dbReference>
<reference evidence="2 3" key="1">
    <citation type="submission" date="2018-11" db="EMBL/GenBank/DDBJ databases">
        <title>Trebonia kvetii gen.nov., sp.nov., a novel acidophilic actinobacterium, and proposal of the new actinobacterial family Treboniaceae fam. nov.</title>
        <authorList>
            <person name="Rapoport D."/>
            <person name="Sagova-Mareckova M."/>
            <person name="Sedlacek I."/>
            <person name="Provaznik J."/>
            <person name="Kralova S."/>
            <person name="Pavlinic D."/>
            <person name="Benes V."/>
            <person name="Kopecky J."/>
        </authorList>
    </citation>
    <scope>NUCLEOTIDE SEQUENCE [LARGE SCALE GENOMIC DNA]</scope>
    <source>
        <strain evidence="2 3">15Tr583</strain>
    </source>
</reference>
<dbReference type="PROSITE" id="PS51186">
    <property type="entry name" value="GNAT"/>
    <property type="match status" value="1"/>
</dbReference>
<dbReference type="Proteomes" id="UP000460272">
    <property type="component" value="Unassembled WGS sequence"/>
</dbReference>
<dbReference type="AlphaFoldDB" id="A0A6P2BWC8"/>
<evidence type="ECO:0000313" key="3">
    <source>
        <dbReference type="Proteomes" id="UP000460272"/>
    </source>
</evidence>
<accession>A0A6P2BWC8</accession>
<dbReference type="InterPro" id="IPR016181">
    <property type="entry name" value="Acyl_CoA_acyltransferase"/>
</dbReference>
<dbReference type="SUPFAM" id="SSF55729">
    <property type="entry name" value="Acyl-CoA N-acyltransferases (Nat)"/>
    <property type="match status" value="1"/>
</dbReference>
<comment type="caution">
    <text evidence="2">The sequence shown here is derived from an EMBL/GenBank/DDBJ whole genome shotgun (WGS) entry which is preliminary data.</text>
</comment>
<name>A0A6P2BWC8_9ACTN</name>
<organism evidence="2 3">
    <name type="scientific">Trebonia kvetii</name>
    <dbReference type="NCBI Taxonomy" id="2480626"/>
    <lineage>
        <taxon>Bacteria</taxon>
        <taxon>Bacillati</taxon>
        <taxon>Actinomycetota</taxon>
        <taxon>Actinomycetes</taxon>
        <taxon>Streptosporangiales</taxon>
        <taxon>Treboniaceae</taxon>
        <taxon>Trebonia</taxon>
    </lineage>
</organism>
<proteinExistence type="predicted"/>
<gene>
    <name evidence="2" type="ORF">EAS64_22735</name>
</gene>
<dbReference type="InterPro" id="IPR000182">
    <property type="entry name" value="GNAT_dom"/>
</dbReference>
<dbReference type="OrthoDB" id="149709at2"/>
<dbReference type="EMBL" id="RPFW01000004">
    <property type="protein sequence ID" value="TVZ03248.1"/>
    <property type="molecule type" value="Genomic_DNA"/>
</dbReference>